<dbReference type="AlphaFoldDB" id="A0AAN8FIM2"/>
<comment type="caution">
    <text evidence="2">The sequence shown here is derived from an EMBL/GenBank/DDBJ whole genome shotgun (WGS) entry which is preliminary data.</text>
</comment>
<reference evidence="2 3" key="1">
    <citation type="submission" date="2019-10" db="EMBL/GenBank/DDBJ databases">
        <title>Assembly and Annotation for the nematode Trichostrongylus colubriformis.</title>
        <authorList>
            <person name="Martin J."/>
        </authorList>
    </citation>
    <scope>NUCLEOTIDE SEQUENCE [LARGE SCALE GENOMIC DNA]</scope>
    <source>
        <strain evidence="2">G859</strain>
        <tissue evidence="2">Whole worm</tissue>
    </source>
</reference>
<evidence type="ECO:0000256" key="1">
    <source>
        <dbReference type="SAM" id="Phobius"/>
    </source>
</evidence>
<keyword evidence="1" id="KW-0472">Membrane</keyword>
<proteinExistence type="predicted"/>
<feature type="transmembrane region" description="Helical" evidence="1">
    <location>
        <begin position="115"/>
        <end position="136"/>
    </location>
</feature>
<organism evidence="2 3">
    <name type="scientific">Trichostrongylus colubriformis</name>
    <name type="common">Black scour worm</name>
    <dbReference type="NCBI Taxonomy" id="6319"/>
    <lineage>
        <taxon>Eukaryota</taxon>
        <taxon>Metazoa</taxon>
        <taxon>Ecdysozoa</taxon>
        <taxon>Nematoda</taxon>
        <taxon>Chromadorea</taxon>
        <taxon>Rhabditida</taxon>
        <taxon>Rhabditina</taxon>
        <taxon>Rhabditomorpha</taxon>
        <taxon>Strongyloidea</taxon>
        <taxon>Trichostrongylidae</taxon>
        <taxon>Trichostrongylus</taxon>
    </lineage>
</organism>
<accession>A0AAN8FIM2</accession>
<keyword evidence="1" id="KW-0812">Transmembrane</keyword>
<keyword evidence="1" id="KW-1133">Transmembrane helix</keyword>
<evidence type="ECO:0000313" key="3">
    <source>
        <dbReference type="Proteomes" id="UP001331761"/>
    </source>
</evidence>
<keyword evidence="3" id="KW-1185">Reference proteome</keyword>
<protein>
    <submittedName>
        <fullName evidence="2">Uncharacterized protein</fullName>
    </submittedName>
</protein>
<dbReference type="Proteomes" id="UP001331761">
    <property type="component" value="Unassembled WGS sequence"/>
</dbReference>
<name>A0AAN8FIM2_TRICO</name>
<dbReference type="EMBL" id="WIXE01008193">
    <property type="protein sequence ID" value="KAK5979616.1"/>
    <property type="molecule type" value="Genomic_DNA"/>
</dbReference>
<evidence type="ECO:0000313" key="2">
    <source>
        <dbReference type="EMBL" id="KAK5979616.1"/>
    </source>
</evidence>
<gene>
    <name evidence="2" type="ORF">GCK32_016490</name>
</gene>
<sequence length="137" mass="15624">MKDNTKIQTIKSASEADGHLNCVIRQPKKVETNEELKKYDLGESYHILFARGPFNKTDDKGIQYHGKYGRFVAREVSLMDVTVHESSEHPKGPFSLLDDCKGVFCFRVSRSGSGIGIRAMNFYATIVTWILTYWLLM</sequence>